<keyword evidence="5" id="KW-1185">Reference proteome</keyword>
<feature type="compositionally biased region" description="Basic and acidic residues" evidence="1">
    <location>
        <begin position="33"/>
        <end position="47"/>
    </location>
</feature>
<feature type="signal peptide" evidence="2">
    <location>
        <begin position="1"/>
        <end position="21"/>
    </location>
</feature>
<evidence type="ECO:0000256" key="2">
    <source>
        <dbReference type="SAM" id="SignalP"/>
    </source>
</evidence>
<dbReference type="EMBL" id="FNBI01000001">
    <property type="protein sequence ID" value="SDE74564.1"/>
    <property type="molecule type" value="Genomic_DNA"/>
</dbReference>
<evidence type="ECO:0000313" key="3">
    <source>
        <dbReference type="EMBL" id="MWC45409.1"/>
    </source>
</evidence>
<feature type="region of interest" description="Disordered" evidence="1">
    <location>
        <begin position="27"/>
        <end position="47"/>
    </location>
</feature>
<name>A0A1G7FFA3_9SPHN</name>
<dbReference type="EMBL" id="WSUT01000005">
    <property type="protein sequence ID" value="MWC45409.1"/>
    <property type="molecule type" value="Genomic_DNA"/>
</dbReference>
<evidence type="ECO:0000313" key="6">
    <source>
        <dbReference type="Proteomes" id="UP000436801"/>
    </source>
</evidence>
<organism evidence="4 5">
    <name type="scientific">Sphingomonas carotinifaciens</name>
    <dbReference type="NCBI Taxonomy" id="1166323"/>
    <lineage>
        <taxon>Bacteria</taxon>
        <taxon>Pseudomonadati</taxon>
        <taxon>Pseudomonadota</taxon>
        <taxon>Alphaproteobacteria</taxon>
        <taxon>Sphingomonadales</taxon>
        <taxon>Sphingomonadaceae</taxon>
        <taxon>Sphingomonas</taxon>
    </lineage>
</organism>
<dbReference type="OrthoDB" id="10001427at2"/>
<evidence type="ECO:0000313" key="4">
    <source>
        <dbReference type="EMBL" id="SDE74564.1"/>
    </source>
</evidence>
<dbReference type="Proteomes" id="UP000436801">
    <property type="component" value="Unassembled WGS sequence"/>
</dbReference>
<gene>
    <name evidence="3" type="ORF">GQR91_17485</name>
    <name evidence="4" type="ORF">SAMN05216557_101378</name>
</gene>
<evidence type="ECO:0000256" key="1">
    <source>
        <dbReference type="SAM" id="MobiDB-lite"/>
    </source>
</evidence>
<keyword evidence="2" id="KW-0732">Signal</keyword>
<reference evidence="4 5" key="1">
    <citation type="submission" date="2016-10" db="EMBL/GenBank/DDBJ databases">
        <authorList>
            <person name="Varghese N."/>
            <person name="Submissions S."/>
        </authorList>
    </citation>
    <scope>NUCLEOTIDE SEQUENCE [LARGE SCALE GENOMIC DNA]</scope>
    <source>
        <strain evidence="4 5">S7-754</strain>
    </source>
</reference>
<dbReference type="RefSeq" id="WP_149680935.1">
    <property type="nucleotide sequence ID" value="NZ_FNBI01000001.1"/>
</dbReference>
<protein>
    <submittedName>
        <fullName evidence="4">Uncharacterized protein</fullName>
    </submittedName>
</protein>
<feature type="chain" id="PRO_5036019077" evidence="2">
    <location>
        <begin position="22"/>
        <end position="136"/>
    </location>
</feature>
<dbReference type="Proteomes" id="UP000323502">
    <property type="component" value="Unassembled WGS sequence"/>
</dbReference>
<reference evidence="3 6" key="2">
    <citation type="submission" date="2019-12" db="EMBL/GenBank/DDBJ databases">
        <authorList>
            <person name="Zheng J."/>
        </authorList>
    </citation>
    <scope>NUCLEOTIDE SEQUENCE [LARGE SCALE GENOMIC DNA]</scope>
    <source>
        <strain evidence="3 6">DSM 27347</strain>
    </source>
</reference>
<feature type="region of interest" description="Disordered" evidence="1">
    <location>
        <begin position="67"/>
        <end position="117"/>
    </location>
</feature>
<feature type="compositionally biased region" description="Basic and acidic residues" evidence="1">
    <location>
        <begin position="67"/>
        <end position="100"/>
    </location>
</feature>
<evidence type="ECO:0000313" key="5">
    <source>
        <dbReference type="Proteomes" id="UP000323502"/>
    </source>
</evidence>
<proteinExistence type="predicted"/>
<dbReference type="AlphaFoldDB" id="A0A1G7FFA3"/>
<sequence>MHKLLQMVAAFGLVVSGTALSLQPSEVQAQSWRGDRNEGRWQGDRDRRDYRRDDRRARYDRRDWRGRDDRWDRRGRDNRWDRRDGPRRDTTAQAIRRAERQPGYVDPRSQGDNTNYYGRGYRPCTYEIRNGRRVCR</sequence>
<accession>A0A1G7FFA3</accession>